<name>A0A9P6N880_9BASI</name>
<proteinExistence type="predicted"/>
<dbReference type="AlphaFoldDB" id="A0A9P6N880"/>
<evidence type="ECO:0000313" key="2">
    <source>
        <dbReference type="Proteomes" id="UP000886653"/>
    </source>
</evidence>
<protein>
    <submittedName>
        <fullName evidence="1">Uncharacterized protein</fullName>
    </submittedName>
</protein>
<accession>A0A9P6N880</accession>
<reference evidence="1" key="1">
    <citation type="submission" date="2013-11" db="EMBL/GenBank/DDBJ databases">
        <title>Genome sequence of the fusiform rust pathogen reveals effectors for host alternation and coevolution with pine.</title>
        <authorList>
            <consortium name="DOE Joint Genome Institute"/>
            <person name="Smith K."/>
            <person name="Pendleton A."/>
            <person name="Kubisiak T."/>
            <person name="Anderson C."/>
            <person name="Salamov A."/>
            <person name="Aerts A."/>
            <person name="Riley R."/>
            <person name="Clum A."/>
            <person name="Lindquist E."/>
            <person name="Ence D."/>
            <person name="Campbell M."/>
            <person name="Kronenberg Z."/>
            <person name="Feau N."/>
            <person name="Dhillon B."/>
            <person name="Hamelin R."/>
            <person name="Burleigh J."/>
            <person name="Smith J."/>
            <person name="Yandell M."/>
            <person name="Nelson C."/>
            <person name="Grigoriev I."/>
            <person name="Davis J."/>
        </authorList>
    </citation>
    <scope>NUCLEOTIDE SEQUENCE</scope>
    <source>
        <strain evidence="1">G11</strain>
    </source>
</reference>
<dbReference type="EMBL" id="MU167746">
    <property type="protein sequence ID" value="KAG0139160.1"/>
    <property type="molecule type" value="Genomic_DNA"/>
</dbReference>
<dbReference type="Proteomes" id="UP000886653">
    <property type="component" value="Unassembled WGS sequence"/>
</dbReference>
<evidence type="ECO:0000313" key="1">
    <source>
        <dbReference type="EMBL" id="KAG0139160.1"/>
    </source>
</evidence>
<gene>
    <name evidence="1" type="ORF">CROQUDRAFT_111728</name>
</gene>
<organism evidence="1 2">
    <name type="scientific">Cronartium quercuum f. sp. fusiforme G11</name>
    <dbReference type="NCBI Taxonomy" id="708437"/>
    <lineage>
        <taxon>Eukaryota</taxon>
        <taxon>Fungi</taxon>
        <taxon>Dikarya</taxon>
        <taxon>Basidiomycota</taxon>
        <taxon>Pucciniomycotina</taxon>
        <taxon>Pucciniomycetes</taxon>
        <taxon>Pucciniales</taxon>
        <taxon>Coleosporiaceae</taxon>
        <taxon>Cronartium</taxon>
    </lineage>
</organism>
<comment type="caution">
    <text evidence="1">The sequence shown here is derived from an EMBL/GenBank/DDBJ whole genome shotgun (WGS) entry which is preliminary data.</text>
</comment>
<sequence length="224" mass="26033">MAPKQSRGSLLRRGYFTCCLGGGRRSVEGSPTRETSEVRESVERSLTQEEDRKHIAYALHEEAIVEFAKNQESLQPWVEVDDEPLDILHKIATTRRRLVQFRDSHDAYQVLNEQLSTLFQSFATKAQSRVRDMSSQAGQQEHQKFHLLETLLQTELQDEQVSNLLQILNSYLQTIKRRFPSQAPTFTNSATIPVFQPQSTREAWDEESSRKDFEWMVFEGRKEL</sequence>
<keyword evidence="2" id="KW-1185">Reference proteome</keyword>